<gene>
    <name evidence="1" type="ORF">LTS18_003472</name>
</gene>
<organism evidence="1 2">
    <name type="scientific">Coniosporium uncinatum</name>
    <dbReference type="NCBI Taxonomy" id="93489"/>
    <lineage>
        <taxon>Eukaryota</taxon>
        <taxon>Fungi</taxon>
        <taxon>Dikarya</taxon>
        <taxon>Ascomycota</taxon>
        <taxon>Pezizomycotina</taxon>
        <taxon>Dothideomycetes</taxon>
        <taxon>Dothideomycetes incertae sedis</taxon>
        <taxon>Coniosporium</taxon>
    </lineage>
</organism>
<accession>A0ACC3DTR8</accession>
<protein>
    <submittedName>
        <fullName evidence="1">Uncharacterized protein</fullName>
    </submittedName>
</protein>
<dbReference type="EMBL" id="JAWDJW010000817">
    <property type="protein sequence ID" value="KAK3079970.1"/>
    <property type="molecule type" value="Genomic_DNA"/>
</dbReference>
<comment type="caution">
    <text evidence="1">The sequence shown here is derived from an EMBL/GenBank/DDBJ whole genome shotgun (WGS) entry which is preliminary data.</text>
</comment>
<keyword evidence="2" id="KW-1185">Reference proteome</keyword>
<evidence type="ECO:0000313" key="1">
    <source>
        <dbReference type="EMBL" id="KAK3079970.1"/>
    </source>
</evidence>
<proteinExistence type="predicted"/>
<name>A0ACC3DTR8_9PEZI</name>
<reference evidence="1" key="1">
    <citation type="submission" date="2024-09" db="EMBL/GenBank/DDBJ databases">
        <title>Black Yeasts Isolated from many extreme environments.</title>
        <authorList>
            <person name="Coleine C."/>
            <person name="Stajich J.E."/>
            <person name="Selbmann L."/>
        </authorList>
    </citation>
    <scope>NUCLEOTIDE SEQUENCE</scope>
    <source>
        <strain evidence="1">CCFEE 5737</strain>
    </source>
</reference>
<evidence type="ECO:0000313" key="2">
    <source>
        <dbReference type="Proteomes" id="UP001186974"/>
    </source>
</evidence>
<dbReference type="Proteomes" id="UP001186974">
    <property type="component" value="Unassembled WGS sequence"/>
</dbReference>
<feature type="non-terminal residue" evidence="1">
    <location>
        <position position="143"/>
    </location>
</feature>
<sequence>MHASLTCFLFLTTIIDAQLIFGNPACYPDNCARAITGSVGGSLDVAAHTSDCSSYLEQIVTVPKETVTVCGTVRDATVTASPTGNVVRRQQYYQPPYGQPPVYNQPPPKTIPPYVPTSCGERRYTSACVCWNITASTKTVSHG</sequence>